<dbReference type="Gene3D" id="2.160.20.80">
    <property type="entry name" value="E3 ubiquitin-protein ligase SopA"/>
    <property type="match status" value="1"/>
</dbReference>
<sequence>MSGIPELKGAKVNLEFADISKSEYKSVMASELVFDNVDLSGTTINNANMSGVKITDANLSDLEICGAQLGGAYIHNIGLPTEGHPNHEPGVKQRPIKFKHCNLNDSIFTDCNLTNVEINASDIKGMKINGILVEELLASYVKNKG</sequence>
<evidence type="ECO:0000313" key="2">
    <source>
        <dbReference type="Proteomes" id="UP000790580"/>
    </source>
</evidence>
<dbReference type="PANTHER" id="PTHR14136">
    <property type="entry name" value="BTB_POZ DOMAIN-CONTAINING PROTEIN KCTD9"/>
    <property type="match status" value="1"/>
</dbReference>
<evidence type="ECO:0000313" key="1">
    <source>
        <dbReference type="EMBL" id="MBU9723290.1"/>
    </source>
</evidence>
<dbReference type="PANTHER" id="PTHR14136:SF17">
    <property type="entry name" value="BTB_POZ DOMAIN-CONTAINING PROTEIN KCTD9"/>
    <property type="match status" value="1"/>
</dbReference>
<dbReference type="InterPro" id="IPR051082">
    <property type="entry name" value="Pentapeptide-BTB/POZ_domain"/>
</dbReference>
<dbReference type="SUPFAM" id="SSF141571">
    <property type="entry name" value="Pentapeptide repeat-like"/>
    <property type="match status" value="1"/>
</dbReference>
<gene>
    <name evidence="1" type="ORF">KS407_17880</name>
</gene>
<dbReference type="Proteomes" id="UP000790580">
    <property type="component" value="Unassembled WGS sequence"/>
</dbReference>
<accession>A0ABS6JXH0</accession>
<name>A0ABS6JXH0_9BACI</name>
<organism evidence="1 2">
    <name type="scientific">Evansella alkalicola</name>
    <dbReference type="NCBI Taxonomy" id="745819"/>
    <lineage>
        <taxon>Bacteria</taxon>
        <taxon>Bacillati</taxon>
        <taxon>Bacillota</taxon>
        <taxon>Bacilli</taxon>
        <taxon>Bacillales</taxon>
        <taxon>Bacillaceae</taxon>
        <taxon>Evansella</taxon>
    </lineage>
</organism>
<comment type="caution">
    <text evidence="1">The sequence shown here is derived from an EMBL/GenBank/DDBJ whole genome shotgun (WGS) entry which is preliminary data.</text>
</comment>
<dbReference type="EMBL" id="JAHQCR010000075">
    <property type="protein sequence ID" value="MBU9723290.1"/>
    <property type="molecule type" value="Genomic_DNA"/>
</dbReference>
<reference evidence="1 2" key="1">
    <citation type="submission" date="2021-06" db="EMBL/GenBank/DDBJ databases">
        <title>Bacillus sp. RD4P76, an endophyte from a halophyte.</title>
        <authorList>
            <person name="Sun J.-Q."/>
        </authorList>
    </citation>
    <scope>NUCLEOTIDE SEQUENCE [LARGE SCALE GENOMIC DNA]</scope>
    <source>
        <strain evidence="1 2">JCM 17098</strain>
    </source>
</reference>
<keyword evidence="2" id="KW-1185">Reference proteome</keyword>
<dbReference type="InterPro" id="IPR001646">
    <property type="entry name" value="5peptide_repeat"/>
</dbReference>
<protein>
    <submittedName>
        <fullName evidence="1">Pentapeptide repeat-containing protein</fullName>
    </submittedName>
</protein>
<dbReference type="Pfam" id="PF00805">
    <property type="entry name" value="Pentapeptide"/>
    <property type="match status" value="2"/>
</dbReference>
<proteinExistence type="predicted"/>
<dbReference type="RefSeq" id="WP_088074456.1">
    <property type="nucleotide sequence ID" value="NZ_JAHQCR010000075.1"/>
</dbReference>